<protein>
    <recommendedName>
        <fullName evidence="3">Phage tail protein</fullName>
    </recommendedName>
</protein>
<name>A0ABW9IMS8_STRGJ</name>
<keyword evidence="2" id="KW-1185">Reference proteome</keyword>
<evidence type="ECO:0000313" key="2">
    <source>
        <dbReference type="Proteomes" id="UP001631993"/>
    </source>
</evidence>
<dbReference type="Proteomes" id="UP001631993">
    <property type="component" value="Unassembled WGS sequence"/>
</dbReference>
<sequence>MTAVGYASTTGDARKVAKSGDTMTGELVLPDSSPDTALAAASKGYVDEEVADKATGPGTSTDNAVPRFDGTTGLVLQNSTVTIGDDGTVTITGNLTDAGDLLVRNSHTAPTKSYRFRTSGGALDTEFGGNDWYWSNFPNADFSGTQRTYMRWENGAATIHMVAELQCKADVFGARVHSLDGAGNKLGFHGAEPVAKQTVTGAKGGNAALASLITALATLGLITDGSSA</sequence>
<accession>A0ABW9IMS8</accession>
<organism evidence="1 2">
    <name type="scientific">Streptomyces galilaeus</name>
    <dbReference type="NCBI Taxonomy" id="33899"/>
    <lineage>
        <taxon>Bacteria</taxon>
        <taxon>Bacillati</taxon>
        <taxon>Actinomycetota</taxon>
        <taxon>Actinomycetes</taxon>
        <taxon>Kitasatosporales</taxon>
        <taxon>Streptomycetaceae</taxon>
        <taxon>Streptomyces</taxon>
    </lineage>
</organism>
<evidence type="ECO:0000313" key="1">
    <source>
        <dbReference type="EMBL" id="MFM9649806.1"/>
    </source>
</evidence>
<gene>
    <name evidence="1" type="ORF">ACKI1S_27120</name>
</gene>
<proteinExistence type="predicted"/>
<dbReference type="RefSeq" id="WP_369279797.1">
    <property type="nucleotide sequence ID" value="NZ_JBJVMW010000010.1"/>
</dbReference>
<reference evidence="1 2" key="1">
    <citation type="submission" date="2024-12" db="EMBL/GenBank/DDBJ databases">
        <title>Forecasting of Potato common scab and diversities of Pathogenic streptomyces spp. in china.</title>
        <authorList>
            <person name="Handique U."/>
            <person name="Wu J."/>
        </authorList>
    </citation>
    <scope>NUCLEOTIDE SEQUENCE [LARGE SCALE GENOMIC DNA]</scope>
    <source>
        <strain evidence="1 2">ZRIMU1585</strain>
    </source>
</reference>
<evidence type="ECO:0008006" key="3">
    <source>
        <dbReference type="Google" id="ProtNLM"/>
    </source>
</evidence>
<dbReference type="EMBL" id="JBJVNE010000014">
    <property type="protein sequence ID" value="MFM9649806.1"/>
    <property type="molecule type" value="Genomic_DNA"/>
</dbReference>
<comment type="caution">
    <text evidence="1">The sequence shown here is derived from an EMBL/GenBank/DDBJ whole genome shotgun (WGS) entry which is preliminary data.</text>
</comment>